<evidence type="ECO:0000256" key="5">
    <source>
        <dbReference type="ARBA" id="ARBA00022807"/>
    </source>
</evidence>
<evidence type="ECO:0000256" key="6">
    <source>
        <dbReference type="ARBA" id="ARBA00023145"/>
    </source>
</evidence>
<evidence type="ECO:0000256" key="8">
    <source>
        <dbReference type="SAM" id="SignalP"/>
    </source>
</evidence>
<keyword evidence="5" id="KW-0788">Thiol protease</keyword>
<dbReference type="Proteomes" id="UP000515151">
    <property type="component" value="Chromosome 5"/>
</dbReference>
<dbReference type="SMART" id="SM00645">
    <property type="entry name" value="Pept_C1"/>
    <property type="match status" value="1"/>
</dbReference>
<accession>A0A6P8DNG7</accession>
<dbReference type="InterPro" id="IPR000668">
    <property type="entry name" value="Peptidase_C1A_C"/>
</dbReference>
<evidence type="ECO:0000256" key="3">
    <source>
        <dbReference type="ARBA" id="ARBA00022729"/>
    </source>
</evidence>
<keyword evidence="11" id="KW-1185">Reference proteome</keyword>
<sequence>MAFMSKLFLYVLIAILGLWPSKAQSRTLHEAPTMLEKHEQWMSQFGRVYANETEKQTRFAIFKSNLEYIESVNRDGSKPYRLGLNAFADLTNEEFRTTRTGYKPSFHSKSSVRTSPFRYENISEIPPSMDWRQKGAVTPIKYQGNCGCCWAFSAVAAVEGIHQLSTGSLTSLSEQELVDCVADNYGCKGGWMDTAFKYIIQNNGLTTEDNYPYLAVDGTCDAGKASSPAATITGYEDVPANSESALLNAVAKQPVSVALEGSGKDFQFYSSGVFMGECGTELTHAVTVVGYGIGEDGTKYWLIKNSWGTTWGEEGYMRIAREIDAAEGLCGIAKKASYPTAA</sequence>
<dbReference type="InterPro" id="IPR025660">
    <property type="entry name" value="Pept_his_AS"/>
</dbReference>
<feature type="signal peptide" evidence="8">
    <location>
        <begin position="1"/>
        <end position="23"/>
    </location>
</feature>
<dbReference type="AlphaFoldDB" id="A0A6P8DNG7"/>
<evidence type="ECO:0000256" key="4">
    <source>
        <dbReference type="ARBA" id="ARBA00022801"/>
    </source>
</evidence>
<keyword evidence="3 8" id="KW-0732">Signal</keyword>
<protein>
    <submittedName>
        <fullName evidence="12">Senescence-specific cysteine protease SAG12-like</fullName>
    </submittedName>
</protein>
<dbReference type="PROSITE" id="PS00640">
    <property type="entry name" value="THIOL_PROTEASE_ASN"/>
    <property type="match status" value="1"/>
</dbReference>
<evidence type="ECO:0000256" key="2">
    <source>
        <dbReference type="ARBA" id="ARBA00022670"/>
    </source>
</evidence>
<evidence type="ECO:0000313" key="12">
    <source>
        <dbReference type="RefSeq" id="XP_031395969.1"/>
    </source>
</evidence>
<reference evidence="11" key="1">
    <citation type="journal article" date="2020" name="Plant Biotechnol. J.">
        <title>The pomegranate (Punica granatum L.) draft genome dissects genetic divergence between soft- and hard-seeded cultivars.</title>
        <authorList>
            <person name="Luo X."/>
            <person name="Li H."/>
            <person name="Wu Z."/>
            <person name="Yao W."/>
            <person name="Zhao P."/>
            <person name="Cao D."/>
            <person name="Yu H."/>
            <person name="Li K."/>
            <person name="Poudel K."/>
            <person name="Zhao D."/>
            <person name="Zhang F."/>
            <person name="Xia X."/>
            <person name="Chen L."/>
            <person name="Wang Q."/>
            <person name="Jing D."/>
            <person name="Cao S."/>
        </authorList>
    </citation>
    <scope>NUCLEOTIDE SEQUENCE [LARGE SCALE GENOMIC DNA]</scope>
    <source>
        <strain evidence="11">cv. Tunisia</strain>
    </source>
</reference>
<dbReference type="PRINTS" id="PR00705">
    <property type="entry name" value="PAPAIN"/>
</dbReference>
<dbReference type="FunFam" id="3.90.70.10:FF:000023">
    <property type="entry name" value="Senescence-specific cysteine protease SAG39"/>
    <property type="match status" value="1"/>
</dbReference>
<dbReference type="RefSeq" id="XP_031395969.1">
    <property type="nucleotide sequence ID" value="XM_031540109.1"/>
</dbReference>
<dbReference type="CDD" id="cd02248">
    <property type="entry name" value="Peptidase_C1A"/>
    <property type="match status" value="1"/>
</dbReference>
<evidence type="ECO:0000259" key="9">
    <source>
        <dbReference type="SMART" id="SM00645"/>
    </source>
</evidence>
<dbReference type="Gene3D" id="3.90.70.10">
    <property type="entry name" value="Cysteine proteinases"/>
    <property type="match status" value="1"/>
</dbReference>
<dbReference type="InterPro" id="IPR039417">
    <property type="entry name" value="Peptidase_C1A_papain-like"/>
</dbReference>
<dbReference type="GO" id="GO:0006508">
    <property type="term" value="P:proteolysis"/>
    <property type="evidence" value="ECO:0007669"/>
    <property type="project" value="UniProtKB-KW"/>
</dbReference>
<dbReference type="PANTHER" id="PTHR12411">
    <property type="entry name" value="CYSTEINE PROTEASE FAMILY C1-RELATED"/>
    <property type="match status" value="1"/>
</dbReference>
<keyword evidence="2" id="KW-0645">Protease</keyword>
<organism evidence="11 12">
    <name type="scientific">Punica granatum</name>
    <name type="common">Pomegranate</name>
    <dbReference type="NCBI Taxonomy" id="22663"/>
    <lineage>
        <taxon>Eukaryota</taxon>
        <taxon>Viridiplantae</taxon>
        <taxon>Streptophyta</taxon>
        <taxon>Embryophyta</taxon>
        <taxon>Tracheophyta</taxon>
        <taxon>Spermatophyta</taxon>
        <taxon>Magnoliopsida</taxon>
        <taxon>eudicotyledons</taxon>
        <taxon>Gunneridae</taxon>
        <taxon>Pentapetalae</taxon>
        <taxon>rosids</taxon>
        <taxon>malvids</taxon>
        <taxon>Myrtales</taxon>
        <taxon>Lythraceae</taxon>
        <taxon>Punica</taxon>
    </lineage>
</organism>
<dbReference type="InterPro" id="IPR013128">
    <property type="entry name" value="Peptidase_C1A"/>
</dbReference>
<dbReference type="Pfam" id="PF00112">
    <property type="entry name" value="Peptidase_C1"/>
    <property type="match status" value="1"/>
</dbReference>
<dbReference type="Pfam" id="PF08246">
    <property type="entry name" value="Inhibitor_I29"/>
    <property type="match status" value="1"/>
</dbReference>
<dbReference type="InterPro" id="IPR000169">
    <property type="entry name" value="Pept_cys_AS"/>
</dbReference>
<name>A0A6P8DNG7_PUNGR</name>
<feature type="domain" description="Cathepsin propeptide inhibitor" evidence="10">
    <location>
        <begin position="38"/>
        <end position="95"/>
    </location>
</feature>
<gene>
    <name evidence="12" type="primary">LOC116207224</name>
</gene>
<keyword evidence="4" id="KW-0378">Hydrolase</keyword>
<keyword evidence="7" id="KW-1015">Disulfide bond</keyword>
<dbReference type="OrthoDB" id="10253408at2759"/>
<dbReference type="SMART" id="SM00848">
    <property type="entry name" value="Inhibitor_I29"/>
    <property type="match status" value="1"/>
</dbReference>
<dbReference type="InterPro" id="IPR013201">
    <property type="entry name" value="Prot_inhib_I29"/>
</dbReference>
<dbReference type="GeneID" id="116207224"/>
<reference evidence="12" key="2">
    <citation type="submission" date="2025-08" db="UniProtKB">
        <authorList>
            <consortium name="RefSeq"/>
        </authorList>
    </citation>
    <scope>IDENTIFICATION</scope>
    <source>
        <tissue evidence="12">Leaf</tissue>
    </source>
</reference>
<dbReference type="GO" id="GO:0008234">
    <property type="term" value="F:cysteine-type peptidase activity"/>
    <property type="evidence" value="ECO:0007669"/>
    <property type="project" value="UniProtKB-KW"/>
</dbReference>
<keyword evidence="6" id="KW-0865">Zymogen</keyword>
<evidence type="ECO:0000259" key="10">
    <source>
        <dbReference type="SMART" id="SM00848"/>
    </source>
</evidence>
<evidence type="ECO:0000256" key="1">
    <source>
        <dbReference type="ARBA" id="ARBA00008455"/>
    </source>
</evidence>
<dbReference type="PROSITE" id="PS00139">
    <property type="entry name" value="THIOL_PROTEASE_CYS"/>
    <property type="match status" value="1"/>
</dbReference>
<dbReference type="InterPro" id="IPR025661">
    <property type="entry name" value="Pept_asp_AS"/>
</dbReference>
<evidence type="ECO:0000313" key="11">
    <source>
        <dbReference type="Proteomes" id="UP000515151"/>
    </source>
</evidence>
<feature type="chain" id="PRO_5028310003" evidence="8">
    <location>
        <begin position="24"/>
        <end position="342"/>
    </location>
</feature>
<dbReference type="InterPro" id="IPR038765">
    <property type="entry name" value="Papain-like_cys_pep_sf"/>
</dbReference>
<evidence type="ECO:0000256" key="7">
    <source>
        <dbReference type="ARBA" id="ARBA00023157"/>
    </source>
</evidence>
<proteinExistence type="inferred from homology"/>
<dbReference type="PROSITE" id="PS00639">
    <property type="entry name" value="THIOL_PROTEASE_HIS"/>
    <property type="match status" value="1"/>
</dbReference>
<dbReference type="SUPFAM" id="SSF54001">
    <property type="entry name" value="Cysteine proteinases"/>
    <property type="match status" value="1"/>
</dbReference>
<feature type="domain" description="Peptidase C1A papain C-terminal" evidence="9">
    <location>
        <begin position="125"/>
        <end position="340"/>
    </location>
</feature>
<comment type="similarity">
    <text evidence="1">Belongs to the peptidase C1 family.</text>
</comment>